<dbReference type="EMBL" id="JBHUMR010000021">
    <property type="protein sequence ID" value="MFD2618553.1"/>
    <property type="molecule type" value="Genomic_DNA"/>
</dbReference>
<sequence length="141" mass="16262">MYLILFGGLMKRIIPHIMIENCKEATRYYHSIFGGEIKNTQLSDGIEMFKGQEGKYIHAELHINNVCVLYFADIFNSHISQGSQIQLALDLESESEIRTLYEALAKDGQIKMELQETFWGATFGVVLDKYGVTWELNYQKE</sequence>
<dbReference type="Pfam" id="PF00903">
    <property type="entry name" value="Glyoxalase"/>
    <property type="match status" value="1"/>
</dbReference>
<evidence type="ECO:0000313" key="3">
    <source>
        <dbReference type="Proteomes" id="UP001597458"/>
    </source>
</evidence>
<keyword evidence="3" id="KW-1185">Reference proteome</keyword>
<organism evidence="2 3">
    <name type="scientific">Terrilactibacillus laevilacticus</name>
    <dbReference type="NCBI Taxonomy" id="1380157"/>
    <lineage>
        <taxon>Bacteria</taxon>
        <taxon>Bacillati</taxon>
        <taxon>Bacillota</taxon>
        <taxon>Bacilli</taxon>
        <taxon>Bacillales</taxon>
        <taxon>Bacillaceae</taxon>
        <taxon>Terrilactibacillus</taxon>
    </lineage>
</organism>
<feature type="domain" description="Glyoxalase/fosfomycin resistance/dioxygenase" evidence="1">
    <location>
        <begin position="17"/>
        <end position="136"/>
    </location>
</feature>
<name>A0ABW5PUL5_9BACI</name>
<dbReference type="Gene3D" id="3.10.180.10">
    <property type="entry name" value="2,3-Dihydroxybiphenyl 1,2-Dioxygenase, domain 1"/>
    <property type="match status" value="1"/>
</dbReference>
<dbReference type="PANTHER" id="PTHR33990:SF1">
    <property type="entry name" value="PROTEIN YJDN"/>
    <property type="match status" value="1"/>
</dbReference>
<gene>
    <name evidence="2" type="ORF">ACFSTF_14765</name>
</gene>
<dbReference type="SUPFAM" id="SSF54593">
    <property type="entry name" value="Glyoxalase/Bleomycin resistance protein/Dihydroxybiphenyl dioxygenase"/>
    <property type="match status" value="1"/>
</dbReference>
<dbReference type="Proteomes" id="UP001597458">
    <property type="component" value="Unassembled WGS sequence"/>
</dbReference>
<reference evidence="3" key="1">
    <citation type="journal article" date="2019" name="Int. J. Syst. Evol. Microbiol.">
        <title>The Global Catalogue of Microorganisms (GCM) 10K type strain sequencing project: providing services to taxonomists for standard genome sequencing and annotation.</title>
        <authorList>
            <consortium name="The Broad Institute Genomics Platform"/>
            <consortium name="The Broad Institute Genome Sequencing Center for Infectious Disease"/>
            <person name="Wu L."/>
            <person name="Ma J."/>
        </authorList>
    </citation>
    <scope>NUCLEOTIDE SEQUENCE [LARGE SCALE GENOMIC DNA]</scope>
    <source>
        <strain evidence="3">TISTR 2241</strain>
    </source>
</reference>
<comment type="caution">
    <text evidence="2">The sequence shown here is derived from an EMBL/GenBank/DDBJ whole genome shotgun (WGS) entry which is preliminary data.</text>
</comment>
<dbReference type="RefSeq" id="WP_246092854.1">
    <property type="nucleotide sequence ID" value="NZ_JBHUMR010000021.1"/>
</dbReference>
<dbReference type="InterPro" id="IPR028973">
    <property type="entry name" value="PhnB-like"/>
</dbReference>
<evidence type="ECO:0000313" key="2">
    <source>
        <dbReference type="EMBL" id="MFD2618553.1"/>
    </source>
</evidence>
<protein>
    <submittedName>
        <fullName evidence="2">VOC family protein</fullName>
    </submittedName>
</protein>
<dbReference type="InterPro" id="IPR029068">
    <property type="entry name" value="Glyas_Bleomycin-R_OHBP_Dase"/>
</dbReference>
<dbReference type="InterPro" id="IPR004360">
    <property type="entry name" value="Glyas_Fos-R_dOase_dom"/>
</dbReference>
<dbReference type="PANTHER" id="PTHR33990">
    <property type="entry name" value="PROTEIN YJDN-RELATED"/>
    <property type="match status" value="1"/>
</dbReference>
<proteinExistence type="predicted"/>
<evidence type="ECO:0000259" key="1">
    <source>
        <dbReference type="Pfam" id="PF00903"/>
    </source>
</evidence>
<accession>A0ABW5PUL5</accession>
<dbReference type="CDD" id="cd06588">
    <property type="entry name" value="PhnB_like"/>
    <property type="match status" value="1"/>
</dbReference>